<sequence>MDVDKLRMSKFLVESSEADRIRIILDRMGVEWFDDGLLPNIMQGLEGVLECLSFYLTGSLLHFPVLQLTEHWVFRNSAFRNNRSNYIRRSQLQIKFHQRRYVKKEELGYSQSQGSYNKCELLFVEGIMYLNQLQKRLGMEEHGNLYPLLQSASDLLQRAIVLIGEDGFSSRTFLPRTSRKRMEVLPNKFSIKTLFAKRRPEVDAETEEVWKGGILLFVPATPGVIRFNAVIPHLRGSICFLLFLHCFFPVEQPRRDETVSFKYDL</sequence>
<dbReference type="AlphaFoldDB" id="A0A7R9A461"/>
<proteinExistence type="predicted"/>
<organism evidence="1">
    <name type="scientific">Darwinula stevensoni</name>
    <dbReference type="NCBI Taxonomy" id="69355"/>
    <lineage>
        <taxon>Eukaryota</taxon>
        <taxon>Metazoa</taxon>
        <taxon>Ecdysozoa</taxon>
        <taxon>Arthropoda</taxon>
        <taxon>Crustacea</taxon>
        <taxon>Oligostraca</taxon>
        <taxon>Ostracoda</taxon>
        <taxon>Podocopa</taxon>
        <taxon>Podocopida</taxon>
        <taxon>Darwinulocopina</taxon>
        <taxon>Darwinuloidea</taxon>
        <taxon>Darwinulidae</taxon>
        <taxon>Darwinula</taxon>
    </lineage>
</organism>
<dbReference type="Proteomes" id="UP000677054">
    <property type="component" value="Unassembled WGS sequence"/>
</dbReference>
<dbReference type="EMBL" id="CAJPEV010001296">
    <property type="protein sequence ID" value="CAG0891894.1"/>
    <property type="molecule type" value="Genomic_DNA"/>
</dbReference>
<evidence type="ECO:0000313" key="1">
    <source>
        <dbReference type="EMBL" id="CAD7246980.1"/>
    </source>
</evidence>
<dbReference type="EMBL" id="LR900813">
    <property type="protein sequence ID" value="CAD7246980.1"/>
    <property type="molecule type" value="Genomic_DNA"/>
</dbReference>
<protein>
    <submittedName>
        <fullName evidence="1">Uncharacterized protein</fullName>
    </submittedName>
</protein>
<accession>A0A7R9A461</accession>
<name>A0A7R9A461_9CRUS</name>
<keyword evidence="2" id="KW-1185">Reference proteome</keyword>
<reference evidence="1" key="1">
    <citation type="submission" date="2020-11" db="EMBL/GenBank/DDBJ databases">
        <authorList>
            <person name="Tran Van P."/>
        </authorList>
    </citation>
    <scope>NUCLEOTIDE SEQUENCE</scope>
</reference>
<gene>
    <name evidence="1" type="ORF">DSTB1V02_LOCUS6822</name>
</gene>
<evidence type="ECO:0000313" key="2">
    <source>
        <dbReference type="Proteomes" id="UP000677054"/>
    </source>
</evidence>